<evidence type="ECO:0000313" key="2">
    <source>
        <dbReference type="EMBL" id="KAK3229989.1"/>
    </source>
</evidence>
<evidence type="ECO:0000256" key="1">
    <source>
        <dbReference type="SAM" id="MobiDB-lite"/>
    </source>
</evidence>
<gene>
    <name evidence="2" type="ORF">Dsin_001870</name>
</gene>
<comment type="caution">
    <text evidence="2">The sequence shown here is derived from an EMBL/GenBank/DDBJ whole genome shotgun (WGS) entry which is preliminary data.</text>
</comment>
<organism evidence="2 3">
    <name type="scientific">Dipteronia sinensis</name>
    <dbReference type="NCBI Taxonomy" id="43782"/>
    <lineage>
        <taxon>Eukaryota</taxon>
        <taxon>Viridiplantae</taxon>
        <taxon>Streptophyta</taxon>
        <taxon>Embryophyta</taxon>
        <taxon>Tracheophyta</taxon>
        <taxon>Spermatophyta</taxon>
        <taxon>Magnoliopsida</taxon>
        <taxon>eudicotyledons</taxon>
        <taxon>Gunneridae</taxon>
        <taxon>Pentapetalae</taxon>
        <taxon>rosids</taxon>
        <taxon>malvids</taxon>
        <taxon>Sapindales</taxon>
        <taxon>Sapindaceae</taxon>
        <taxon>Hippocastanoideae</taxon>
        <taxon>Acereae</taxon>
        <taxon>Dipteronia</taxon>
    </lineage>
</organism>
<evidence type="ECO:0000313" key="3">
    <source>
        <dbReference type="Proteomes" id="UP001281410"/>
    </source>
</evidence>
<name>A0AAE0EJ57_9ROSI</name>
<proteinExistence type="predicted"/>
<dbReference type="EMBL" id="JANJYJ010000001">
    <property type="protein sequence ID" value="KAK3229989.1"/>
    <property type="molecule type" value="Genomic_DNA"/>
</dbReference>
<dbReference type="AlphaFoldDB" id="A0AAE0EJ57"/>
<dbReference type="Proteomes" id="UP001281410">
    <property type="component" value="Unassembled WGS sequence"/>
</dbReference>
<accession>A0AAE0EJ57</accession>
<reference evidence="2" key="1">
    <citation type="journal article" date="2023" name="Plant J.">
        <title>Genome sequences and population genomics provide insights into the demographic history, inbreeding, and mutation load of two 'living fossil' tree species of Dipteronia.</title>
        <authorList>
            <person name="Feng Y."/>
            <person name="Comes H.P."/>
            <person name="Chen J."/>
            <person name="Zhu S."/>
            <person name="Lu R."/>
            <person name="Zhang X."/>
            <person name="Li P."/>
            <person name="Qiu J."/>
            <person name="Olsen K.M."/>
            <person name="Qiu Y."/>
        </authorList>
    </citation>
    <scope>NUCLEOTIDE SEQUENCE</scope>
    <source>
        <strain evidence="2">NBL</strain>
    </source>
</reference>
<evidence type="ECO:0008006" key="4">
    <source>
        <dbReference type="Google" id="ProtNLM"/>
    </source>
</evidence>
<protein>
    <recommendedName>
        <fullName evidence="4">HAT C-terminal dimerisation domain-containing protein</fullName>
    </recommendedName>
</protein>
<feature type="region of interest" description="Disordered" evidence="1">
    <location>
        <begin position="1"/>
        <end position="51"/>
    </location>
</feature>
<keyword evidence="3" id="KW-1185">Reference proteome</keyword>
<sequence>MDNDDFNLFTPGGSVTNTAAGPEGAGPSSSTSTSHPRKTTSEAGAELSTGARQVLHLNLQCTSRSIIEPRRTSLTHEMVEVLTCLQDWEHARMSIQHQMEDEEVIPNFSNLYIDEGSSSNQEEP</sequence>